<evidence type="ECO:0000313" key="2">
    <source>
        <dbReference type="EMBL" id="RYO74033.1"/>
    </source>
</evidence>
<dbReference type="AlphaFoldDB" id="A0A4Q4SRN7"/>
<dbReference type="Proteomes" id="UP000293360">
    <property type="component" value="Unassembled WGS sequence"/>
</dbReference>
<comment type="caution">
    <text evidence="2">The sequence shown here is derived from an EMBL/GenBank/DDBJ whole genome shotgun (WGS) entry which is preliminary data.</text>
</comment>
<protein>
    <submittedName>
        <fullName evidence="2">Uncharacterized protein</fullName>
    </submittedName>
</protein>
<reference evidence="2 3" key="1">
    <citation type="submission" date="2018-06" db="EMBL/GenBank/DDBJ databases">
        <title>Complete Genomes of Monosporascus.</title>
        <authorList>
            <person name="Robinson A.J."/>
            <person name="Natvig D.O."/>
        </authorList>
    </citation>
    <scope>NUCLEOTIDE SEQUENCE [LARGE SCALE GENOMIC DNA]</scope>
    <source>
        <strain evidence="2 3">CBS 110550</strain>
    </source>
</reference>
<keyword evidence="3" id="KW-1185">Reference proteome</keyword>
<evidence type="ECO:0000256" key="1">
    <source>
        <dbReference type="SAM" id="MobiDB-lite"/>
    </source>
</evidence>
<proteinExistence type="predicted"/>
<gene>
    <name evidence="2" type="ORF">DL764_011008</name>
</gene>
<dbReference type="EMBL" id="QJNU01001598">
    <property type="protein sequence ID" value="RYO74033.1"/>
    <property type="molecule type" value="Genomic_DNA"/>
</dbReference>
<feature type="compositionally biased region" description="Low complexity" evidence="1">
    <location>
        <begin position="11"/>
        <end position="23"/>
    </location>
</feature>
<evidence type="ECO:0000313" key="3">
    <source>
        <dbReference type="Proteomes" id="UP000293360"/>
    </source>
</evidence>
<accession>A0A4Q4SRN7</accession>
<sequence>MVAPRQPVDNPSAPTTPTPALAPHEPVESVVRRLIAADTAMLALPAARACTGAADPADDDAVAVGGSDVDYLPALRPGAAAPQRGSLNTELEVPTVLSVVQERPMHVLLRHLASPLVAAARRPARAVRHRELDEPNQVGAAVAVAAREPARLPPFVKADDAAVPSSGTSGAGVPIHDGRYGEMAVKT</sequence>
<feature type="region of interest" description="Disordered" evidence="1">
    <location>
        <begin position="1"/>
        <end position="25"/>
    </location>
</feature>
<organism evidence="2 3">
    <name type="scientific">Monosporascus ibericus</name>
    <dbReference type="NCBI Taxonomy" id="155417"/>
    <lineage>
        <taxon>Eukaryota</taxon>
        <taxon>Fungi</taxon>
        <taxon>Dikarya</taxon>
        <taxon>Ascomycota</taxon>
        <taxon>Pezizomycotina</taxon>
        <taxon>Sordariomycetes</taxon>
        <taxon>Xylariomycetidae</taxon>
        <taxon>Xylariales</taxon>
        <taxon>Xylariales incertae sedis</taxon>
        <taxon>Monosporascus</taxon>
    </lineage>
</organism>
<name>A0A4Q4SRN7_9PEZI</name>